<dbReference type="InterPro" id="IPR050832">
    <property type="entry name" value="Bact_Acetyltransf"/>
</dbReference>
<dbReference type="RefSeq" id="WP_261757658.1">
    <property type="nucleotide sequence ID" value="NZ_CP104562.2"/>
</dbReference>
<evidence type="ECO:0000313" key="6">
    <source>
        <dbReference type="Proteomes" id="UP001064933"/>
    </source>
</evidence>
<protein>
    <submittedName>
        <fullName evidence="5">GNAT family N-acetyltransferase</fullName>
    </submittedName>
</protein>
<gene>
    <name evidence="5" type="ORF">N4261_23505</name>
</gene>
<dbReference type="Pfam" id="PF00583">
    <property type="entry name" value="Acetyltransf_1"/>
    <property type="match status" value="1"/>
</dbReference>
<evidence type="ECO:0000259" key="4">
    <source>
        <dbReference type="PROSITE" id="PS51186"/>
    </source>
</evidence>
<dbReference type="PANTHER" id="PTHR43877">
    <property type="entry name" value="AMINOALKYLPHOSPHONATE N-ACETYLTRANSFERASE-RELATED-RELATED"/>
    <property type="match status" value="1"/>
</dbReference>
<dbReference type="InterPro" id="IPR016181">
    <property type="entry name" value="Acyl_CoA_acyltransferase"/>
</dbReference>
<evidence type="ECO:0000313" key="5">
    <source>
        <dbReference type="EMBL" id="UXH77900.1"/>
    </source>
</evidence>
<dbReference type="Gene3D" id="3.40.630.30">
    <property type="match status" value="1"/>
</dbReference>
<keyword evidence="6" id="KW-1185">Reference proteome</keyword>
<keyword evidence="3" id="KW-0175">Coiled coil</keyword>
<organism evidence="5 6">
    <name type="scientific">Roseateles amylovorans</name>
    <dbReference type="NCBI Taxonomy" id="2978473"/>
    <lineage>
        <taxon>Bacteria</taxon>
        <taxon>Pseudomonadati</taxon>
        <taxon>Pseudomonadota</taxon>
        <taxon>Betaproteobacteria</taxon>
        <taxon>Burkholderiales</taxon>
        <taxon>Sphaerotilaceae</taxon>
        <taxon>Roseateles</taxon>
    </lineage>
</organism>
<dbReference type="CDD" id="cd04301">
    <property type="entry name" value="NAT_SF"/>
    <property type="match status" value="1"/>
</dbReference>
<reference evidence="5" key="1">
    <citation type="submission" date="2022-10" db="EMBL/GenBank/DDBJ databases">
        <title>Characterization and whole genome sequencing of a new Roseateles species, isolated from fresh water.</title>
        <authorList>
            <person name="Guliayeva D.Y."/>
            <person name="Akhremchuk A.E."/>
            <person name="Sikolenko M.A."/>
            <person name="Valentovich L.N."/>
            <person name="Sidarenka A.V."/>
        </authorList>
    </citation>
    <scope>NUCLEOTIDE SEQUENCE</scope>
    <source>
        <strain evidence="5">BIM B-1768</strain>
    </source>
</reference>
<proteinExistence type="predicted"/>
<keyword evidence="1" id="KW-0808">Transferase</keyword>
<accession>A0ABY6B3P9</accession>
<feature type="domain" description="N-acetyltransferase" evidence="4">
    <location>
        <begin position="6"/>
        <end position="158"/>
    </location>
</feature>
<evidence type="ECO:0000256" key="1">
    <source>
        <dbReference type="ARBA" id="ARBA00022679"/>
    </source>
</evidence>
<evidence type="ECO:0000256" key="3">
    <source>
        <dbReference type="SAM" id="Coils"/>
    </source>
</evidence>
<dbReference type="Proteomes" id="UP001064933">
    <property type="component" value="Chromosome"/>
</dbReference>
<sequence length="170" mass="18841">MIEKSIVLEEVAADHPDARRMMEELNQRLAELSGDSGASGFRIDQMVPGRSIFLVARDAHRQLVGCGALRPLAEAGDAPVAELKRMYARAGSRGVGAALLARLEQAAQVMGYRALWLETRRINLRALQFYQRHGYREIPNYGGYVGRTDAICLGKRLPVPTFSPLHRIPS</sequence>
<dbReference type="InterPro" id="IPR000182">
    <property type="entry name" value="GNAT_dom"/>
</dbReference>
<dbReference type="PROSITE" id="PS51186">
    <property type="entry name" value="GNAT"/>
    <property type="match status" value="1"/>
</dbReference>
<name>A0ABY6B3P9_9BURK</name>
<feature type="coiled-coil region" evidence="3">
    <location>
        <begin position="8"/>
        <end position="35"/>
    </location>
</feature>
<evidence type="ECO:0000256" key="2">
    <source>
        <dbReference type="ARBA" id="ARBA00023315"/>
    </source>
</evidence>
<keyword evidence="2" id="KW-0012">Acyltransferase</keyword>
<dbReference type="SUPFAM" id="SSF55729">
    <property type="entry name" value="Acyl-CoA N-acyltransferases (Nat)"/>
    <property type="match status" value="1"/>
</dbReference>
<dbReference type="PANTHER" id="PTHR43877:SF2">
    <property type="entry name" value="AMINOALKYLPHOSPHONATE N-ACETYLTRANSFERASE-RELATED"/>
    <property type="match status" value="1"/>
</dbReference>
<dbReference type="EMBL" id="CP104562">
    <property type="protein sequence ID" value="UXH77900.1"/>
    <property type="molecule type" value="Genomic_DNA"/>
</dbReference>